<dbReference type="KEGG" id="tsph:KIH39_14570"/>
<accession>A0A8E6EW10</accession>
<dbReference type="SUPFAM" id="SSF53474">
    <property type="entry name" value="alpha/beta-Hydrolases"/>
    <property type="match status" value="1"/>
</dbReference>
<reference evidence="4" key="1">
    <citation type="submission" date="2021-05" db="EMBL/GenBank/DDBJ databases">
        <title>Complete genome sequence of the cellulolytic planctomycete Telmatocola sphagniphila SP2T and characterization of the first cellulase from planctomycetes.</title>
        <authorList>
            <person name="Rakitin A.L."/>
            <person name="Beletsky A.V."/>
            <person name="Naumoff D.G."/>
            <person name="Kulichevskaya I.S."/>
            <person name="Mardanov A.V."/>
            <person name="Ravin N.V."/>
            <person name="Dedysh S.N."/>
        </authorList>
    </citation>
    <scope>NUCLEOTIDE SEQUENCE</scope>
    <source>
        <strain evidence="4">SP2T</strain>
    </source>
</reference>
<dbReference type="GO" id="GO:0016787">
    <property type="term" value="F:hydrolase activity"/>
    <property type="evidence" value="ECO:0007669"/>
    <property type="project" value="UniProtKB-KW"/>
</dbReference>
<dbReference type="Gene3D" id="3.40.50.1820">
    <property type="entry name" value="alpha/beta hydrolase"/>
    <property type="match status" value="1"/>
</dbReference>
<dbReference type="EMBL" id="CP074694">
    <property type="protein sequence ID" value="QVL30083.1"/>
    <property type="molecule type" value="Genomic_DNA"/>
</dbReference>
<dbReference type="InterPro" id="IPR050300">
    <property type="entry name" value="GDXG_lipolytic_enzyme"/>
</dbReference>
<dbReference type="AlphaFoldDB" id="A0A8E6EW10"/>
<organism evidence="4 5">
    <name type="scientific">Telmatocola sphagniphila</name>
    <dbReference type="NCBI Taxonomy" id="1123043"/>
    <lineage>
        <taxon>Bacteria</taxon>
        <taxon>Pseudomonadati</taxon>
        <taxon>Planctomycetota</taxon>
        <taxon>Planctomycetia</taxon>
        <taxon>Gemmatales</taxon>
        <taxon>Gemmataceae</taxon>
    </lineage>
</organism>
<keyword evidence="1 4" id="KW-0378">Hydrolase</keyword>
<protein>
    <submittedName>
        <fullName evidence="4">Alpha/beta hydrolase</fullName>
    </submittedName>
</protein>
<dbReference type="RefSeq" id="WP_213493967.1">
    <property type="nucleotide sequence ID" value="NZ_CP074694.1"/>
</dbReference>
<dbReference type="Pfam" id="PF20434">
    <property type="entry name" value="BD-FAE"/>
    <property type="match status" value="1"/>
</dbReference>
<dbReference type="Proteomes" id="UP000676194">
    <property type="component" value="Chromosome"/>
</dbReference>
<evidence type="ECO:0000259" key="3">
    <source>
        <dbReference type="Pfam" id="PF20434"/>
    </source>
</evidence>
<evidence type="ECO:0000313" key="4">
    <source>
        <dbReference type="EMBL" id="QVL30083.1"/>
    </source>
</evidence>
<evidence type="ECO:0000256" key="2">
    <source>
        <dbReference type="SAM" id="SignalP"/>
    </source>
</evidence>
<sequence length="288" mass="32080">MRYILLSLLLFAVPVTAQETPAREVPCKLIPDIVYEKVKDKEIKIDLAIPAKGEGPFPTVLCVHGGAWRLGSRKELTGLIKLLASQGYVAAAVQYRLVPDVMFQDQIEDVKTSVRWLRENAKQYSIDPDRLGCMGFSAGGHLVCLLGLTGPDNGFEGKLFPKQSSRVKCVVDYFGPTDLSAYGNDETAQNSVFEPMLGGRFKDKPELYKKASPLTYVHKDAPPFLIIHGTKDHLVPYNQSVQLEDKLKQVGGKVKLVTVEGADHGFFGEDQRRTTRETLKFLEENLKK</sequence>
<evidence type="ECO:0000313" key="5">
    <source>
        <dbReference type="Proteomes" id="UP000676194"/>
    </source>
</evidence>
<name>A0A8E6EW10_9BACT</name>
<feature type="signal peptide" evidence="2">
    <location>
        <begin position="1"/>
        <end position="17"/>
    </location>
</feature>
<feature type="domain" description="BD-FAE-like" evidence="3">
    <location>
        <begin position="45"/>
        <end position="247"/>
    </location>
</feature>
<dbReference type="InterPro" id="IPR029058">
    <property type="entry name" value="AB_hydrolase_fold"/>
</dbReference>
<keyword evidence="2" id="KW-0732">Signal</keyword>
<gene>
    <name evidence="4" type="ORF">KIH39_14570</name>
</gene>
<keyword evidence="5" id="KW-1185">Reference proteome</keyword>
<dbReference type="PANTHER" id="PTHR48081">
    <property type="entry name" value="AB HYDROLASE SUPERFAMILY PROTEIN C4A8.06C"/>
    <property type="match status" value="1"/>
</dbReference>
<evidence type="ECO:0000256" key="1">
    <source>
        <dbReference type="ARBA" id="ARBA00022801"/>
    </source>
</evidence>
<proteinExistence type="predicted"/>
<dbReference type="InterPro" id="IPR049492">
    <property type="entry name" value="BD-FAE-like_dom"/>
</dbReference>
<dbReference type="PANTHER" id="PTHR48081:SF13">
    <property type="entry name" value="ALPHA_BETA HYDROLASE"/>
    <property type="match status" value="1"/>
</dbReference>
<feature type="chain" id="PRO_5034314031" evidence="2">
    <location>
        <begin position="18"/>
        <end position="288"/>
    </location>
</feature>